<dbReference type="OrthoDB" id="1920326at2759"/>
<comment type="caution">
    <text evidence="5">The sequence shown here is derived from an EMBL/GenBank/DDBJ whole genome shotgun (WGS) entry which is preliminary data.</text>
</comment>
<keyword evidence="1" id="KW-0540">Nuclease</keyword>
<dbReference type="InterPro" id="IPR012337">
    <property type="entry name" value="RNaseH-like_sf"/>
</dbReference>
<dbReference type="GO" id="GO:0003676">
    <property type="term" value="F:nucleic acid binding"/>
    <property type="evidence" value="ECO:0007669"/>
    <property type="project" value="InterPro"/>
</dbReference>
<dbReference type="PANTHER" id="PTHR13620:SF104">
    <property type="entry name" value="EXONUCLEASE 3'-5' DOMAIN-CONTAINING PROTEIN 2"/>
    <property type="match status" value="1"/>
</dbReference>
<feature type="domain" description="3'-5' exonuclease" evidence="4">
    <location>
        <begin position="891"/>
        <end position="1081"/>
    </location>
</feature>
<dbReference type="AlphaFoldDB" id="A0A1V6TY66"/>
<dbReference type="STRING" id="303698.A0A1V6TY66"/>
<reference evidence="6" key="1">
    <citation type="journal article" date="2017" name="Nat. Microbiol.">
        <title>Global analysis of biosynthetic gene clusters reveals vast potential of secondary metabolite production in Penicillium species.</title>
        <authorList>
            <person name="Nielsen J.C."/>
            <person name="Grijseels S."/>
            <person name="Prigent S."/>
            <person name="Ji B."/>
            <person name="Dainat J."/>
            <person name="Nielsen K.F."/>
            <person name="Frisvad J.C."/>
            <person name="Workman M."/>
            <person name="Nielsen J."/>
        </authorList>
    </citation>
    <scope>NUCLEOTIDE SEQUENCE [LARGE SCALE GENOMIC DNA]</scope>
    <source>
        <strain evidence="6">IBT 24891</strain>
    </source>
</reference>
<organism evidence="5 6">
    <name type="scientific">Penicillium steckii</name>
    <dbReference type="NCBI Taxonomy" id="303698"/>
    <lineage>
        <taxon>Eukaryota</taxon>
        <taxon>Fungi</taxon>
        <taxon>Dikarya</taxon>
        <taxon>Ascomycota</taxon>
        <taxon>Pezizomycotina</taxon>
        <taxon>Eurotiomycetes</taxon>
        <taxon>Eurotiomycetidae</taxon>
        <taxon>Eurotiales</taxon>
        <taxon>Aspergillaceae</taxon>
        <taxon>Penicillium</taxon>
    </lineage>
</organism>
<dbReference type="Gene3D" id="3.30.420.10">
    <property type="entry name" value="Ribonuclease H-like superfamily/Ribonuclease H"/>
    <property type="match status" value="1"/>
</dbReference>
<dbReference type="Pfam" id="PF01612">
    <property type="entry name" value="DNA_pol_A_exo1"/>
    <property type="match status" value="1"/>
</dbReference>
<dbReference type="InterPro" id="IPR002562">
    <property type="entry name" value="3'-5'_exonuclease_dom"/>
</dbReference>
<sequence>MISNCSHGQCRKVSPLRSGTCFARRSSQCALHSSQFQKFWTITCCWWIWLFALTGTAHGNCENSEQSAIVVGKPLCLRRSMRTWSVLADLRHAPSTWTACRNYNTHHRIELPVVEYVGSRSPYSAQTPICLSNTAWPKRRRARGICKARIVRHFSNTRCARIKFEEDDEEDQPTQSAPLSTTYRPRPSGRHIPVRAELGHLIKSRRTAPPPPPKPFNPAELRAIDQKAKRVFSLDVPGLAREYLQLKWAHLEDHVQLCAEINRELHDGYYEVISARVDQMVSLVLQSRATCQDLEHQYCKVVFRGLPRLTRDVLQAENDTTKLRAVISAALVKVSFSTIADLRREVLYFLRPRDSARAKVDGLLNYSTHLGQRYIALRDKHSVVKVGILDIINQCRGLGTDFRKSYEKLTTHEPEYTNAAHWYRYAWLAKQKRLDPLRAAELWDMARSPAPVPAPNFDPISALLFDDKQHIAARQKLENRCVYQLRLIRTLYMRKWKPGLSSESPELDMHWRQLDVMAPFFMQLLHYTWLLSECRYLLITLSGQLGPLWSNIGPDRLAHHKSAMFEMVRRVRADQLDLLRELQAYRSINWIRLGIERRLQRFNEPNEIRQDGYFVVSNPMSQDLARFEQWIRDYVSWSHFTFISRRAIHYDKLVTGQIWEKRFRTIDDIERQEYLTKRAEAMDLGYVSLPRSGRIRPALPRRQAIKKPQTTHDDDDIFEHIEAPDDIEETVADSSYGIDKQLHGKPLNEWKSISAVVPQEKGPKTFARSLKYPGYQRQIHTARAALSDGIPSQKAPPAVFSARFEASPVHRAGSSKRAYSTFATSSVRKTHEEVRLDNALEQSSDLRISTTEITNTTTSLTEEPLPAIDEPPRQFWSHISQRGPNGRKPIVHYCRTLESTEEVSKLFLKSKVIGFDMEWKAQATASDTIQNNLSLIQIANEERIALFQISLFKPARTLDDFVAPSLKHLLESTEITKVGVSIKADATRLRKFLGIDTRSIFELSHLFKLVKYARTEPKLVNKRMINLSEQMQEHFGLPLEKSEDVRCGDWTRPLNYRQVQYAATDPYACICLFNIMERKRVAMDPMPPRPAHAELNLPILLSEGKVVNVE</sequence>
<dbReference type="GO" id="GO:0005634">
    <property type="term" value="C:nucleus"/>
    <property type="evidence" value="ECO:0007669"/>
    <property type="project" value="TreeGrafter"/>
</dbReference>
<dbReference type="SUPFAM" id="SSF53098">
    <property type="entry name" value="Ribonuclease H-like"/>
    <property type="match status" value="1"/>
</dbReference>
<protein>
    <recommendedName>
        <fullName evidence="4">3'-5' exonuclease domain-containing protein</fullName>
    </recommendedName>
</protein>
<dbReference type="Proteomes" id="UP000191285">
    <property type="component" value="Unassembled WGS sequence"/>
</dbReference>
<evidence type="ECO:0000256" key="1">
    <source>
        <dbReference type="ARBA" id="ARBA00022722"/>
    </source>
</evidence>
<evidence type="ECO:0000313" key="6">
    <source>
        <dbReference type="Proteomes" id="UP000191285"/>
    </source>
</evidence>
<evidence type="ECO:0000256" key="3">
    <source>
        <dbReference type="SAM" id="MobiDB-lite"/>
    </source>
</evidence>
<gene>
    <name evidence="5" type="ORF">PENSTE_c001G09978</name>
</gene>
<dbReference type="EMBL" id="MLKD01000001">
    <property type="protein sequence ID" value="OQE31211.1"/>
    <property type="molecule type" value="Genomic_DNA"/>
</dbReference>
<evidence type="ECO:0000313" key="5">
    <source>
        <dbReference type="EMBL" id="OQE31211.1"/>
    </source>
</evidence>
<keyword evidence="2" id="KW-0378">Hydrolase</keyword>
<dbReference type="InterPro" id="IPR036397">
    <property type="entry name" value="RNaseH_sf"/>
</dbReference>
<feature type="region of interest" description="Disordered" evidence="3">
    <location>
        <begin position="165"/>
        <end position="190"/>
    </location>
</feature>
<name>A0A1V6TY66_9EURO</name>
<dbReference type="FunFam" id="3.30.420.10:FF:000100">
    <property type="entry name" value="3'-5' exonuclease/helicase (Wrn), putative"/>
    <property type="match status" value="1"/>
</dbReference>
<dbReference type="SMART" id="SM00474">
    <property type="entry name" value="35EXOc"/>
    <property type="match status" value="1"/>
</dbReference>
<dbReference type="GO" id="GO:0005737">
    <property type="term" value="C:cytoplasm"/>
    <property type="evidence" value="ECO:0007669"/>
    <property type="project" value="TreeGrafter"/>
</dbReference>
<dbReference type="GO" id="GO:0006139">
    <property type="term" value="P:nucleobase-containing compound metabolic process"/>
    <property type="evidence" value="ECO:0007669"/>
    <property type="project" value="InterPro"/>
</dbReference>
<accession>A0A1V6TY66</accession>
<proteinExistence type="predicted"/>
<keyword evidence="6" id="KW-1185">Reference proteome</keyword>
<dbReference type="InterPro" id="IPR051132">
    <property type="entry name" value="3-5_Exonuclease_domain"/>
</dbReference>
<dbReference type="PANTHER" id="PTHR13620">
    <property type="entry name" value="3-5 EXONUCLEASE"/>
    <property type="match status" value="1"/>
</dbReference>
<evidence type="ECO:0000259" key="4">
    <source>
        <dbReference type="SMART" id="SM00474"/>
    </source>
</evidence>
<dbReference type="GO" id="GO:0008408">
    <property type="term" value="F:3'-5' exonuclease activity"/>
    <property type="evidence" value="ECO:0007669"/>
    <property type="project" value="InterPro"/>
</dbReference>
<feature type="compositionally biased region" description="Polar residues" evidence="3">
    <location>
        <begin position="173"/>
        <end position="183"/>
    </location>
</feature>
<dbReference type="CDD" id="cd06141">
    <property type="entry name" value="WRN_exo"/>
    <property type="match status" value="1"/>
</dbReference>
<evidence type="ECO:0000256" key="2">
    <source>
        <dbReference type="ARBA" id="ARBA00022801"/>
    </source>
</evidence>